<dbReference type="SUPFAM" id="SSF101936">
    <property type="entry name" value="DNA-binding pseudobarrel domain"/>
    <property type="match status" value="2"/>
</dbReference>
<evidence type="ECO:0000313" key="8">
    <source>
        <dbReference type="Proteomes" id="UP001054889"/>
    </source>
</evidence>
<protein>
    <recommendedName>
        <fullName evidence="6">TF-B3 domain-containing protein</fullName>
    </recommendedName>
</protein>
<dbReference type="InterPro" id="IPR015300">
    <property type="entry name" value="DNA-bd_pseudobarrel_sf"/>
</dbReference>
<dbReference type="Gene3D" id="2.40.330.10">
    <property type="entry name" value="DNA-binding pseudobarrel domain"/>
    <property type="match status" value="2"/>
</dbReference>
<gene>
    <name evidence="7" type="primary">gb11769</name>
    <name evidence="7" type="ORF">PR202_gb11769</name>
</gene>
<keyword evidence="5" id="KW-0539">Nucleus</keyword>
<dbReference type="AlphaFoldDB" id="A0AAV5EL25"/>
<dbReference type="Pfam" id="PF02362">
    <property type="entry name" value="B3"/>
    <property type="match status" value="1"/>
</dbReference>
<dbReference type="CDD" id="cd10017">
    <property type="entry name" value="B3_DNA"/>
    <property type="match status" value="2"/>
</dbReference>
<accession>A0AAV5EL25</accession>
<evidence type="ECO:0000256" key="4">
    <source>
        <dbReference type="ARBA" id="ARBA00023163"/>
    </source>
</evidence>
<dbReference type="Proteomes" id="UP001054889">
    <property type="component" value="Unassembled WGS sequence"/>
</dbReference>
<dbReference type="InterPro" id="IPR003340">
    <property type="entry name" value="B3_DNA-bd"/>
</dbReference>
<name>A0AAV5EL25_ELECO</name>
<dbReference type="SMART" id="SM01019">
    <property type="entry name" value="B3"/>
    <property type="match status" value="1"/>
</dbReference>
<dbReference type="PANTHER" id="PTHR31391">
    <property type="entry name" value="B3 DOMAIN-CONTAINING PROTEIN OS11G0197600-RELATED"/>
    <property type="match status" value="1"/>
</dbReference>
<dbReference type="PANTHER" id="PTHR31391:SF153">
    <property type="entry name" value="TF-B3 DOMAIN-CONTAINING PROTEIN"/>
    <property type="match status" value="1"/>
</dbReference>
<comment type="caution">
    <text evidence="7">The sequence shown here is derived from an EMBL/GenBank/DDBJ whole genome shotgun (WGS) entry which is preliminary data.</text>
</comment>
<evidence type="ECO:0000256" key="1">
    <source>
        <dbReference type="ARBA" id="ARBA00004123"/>
    </source>
</evidence>
<proteinExistence type="predicted"/>
<organism evidence="7 8">
    <name type="scientific">Eleusine coracana subsp. coracana</name>
    <dbReference type="NCBI Taxonomy" id="191504"/>
    <lineage>
        <taxon>Eukaryota</taxon>
        <taxon>Viridiplantae</taxon>
        <taxon>Streptophyta</taxon>
        <taxon>Embryophyta</taxon>
        <taxon>Tracheophyta</taxon>
        <taxon>Spermatophyta</taxon>
        <taxon>Magnoliopsida</taxon>
        <taxon>Liliopsida</taxon>
        <taxon>Poales</taxon>
        <taxon>Poaceae</taxon>
        <taxon>PACMAD clade</taxon>
        <taxon>Chloridoideae</taxon>
        <taxon>Cynodonteae</taxon>
        <taxon>Eleusininae</taxon>
        <taxon>Eleusine</taxon>
    </lineage>
</organism>
<keyword evidence="4" id="KW-0804">Transcription</keyword>
<keyword evidence="2" id="KW-0805">Transcription regulation</keyword>
<dbReference type="EMBL" id="BQKI01000076">
    <property type="protein sequence ID" value="GJN24058.1"/>
    <property type="molecule type" value="Genomic_DNA"/>
</dbReference>
<evidence type="ECO:0000259" key="6">
    <source>
        <dbReference type="PROSITE" id="PS50863"/>
    </source>
</evidence>
<dbReference type="InterPro" id="IPR044837">
    <property type="entry name" value="REM16-like"/>
</dbReference>
<evidence type="ECO:0000256" key="5">
    <source>
        <dbReference type="ARBA" id="ARBA00023242"/>
    </source>
</evidence>
<reference evidence="7" key="1">
    <citation type="journal article" date="2018" name="DNA Res.">
        <title>Multiple hybrid de novo genome assembly of finger millet, an orphan allotetraploid crop.</title>
        <authorList>
            <person name="Hatakeyama M."/>
            <person name="Aluri S."/>
            <person name="Balachadran M.T."/>
            <person name="Sivarajan S.R."/>
            <person name="Patrignani A."/>
            <person name="Gruter S."/>
            <person name="Poveda L."/>
            <person name="Shimizu-Inatsugi R."/>
            <person name="Baeten J."/>
            <person name="Francoijs K.J."/>
            <person name="Nataraja K.N."/>
            <person name="Reddy Y.A.N."/>
            <person name="Phadnis S."/>
            <person name="Ravikumar R.L."/>
            <person name="Schlapbach R."/>
            <person name="Sreeman S.M."/>
            <person name="Shimizu K.K."/>
        </authorList>
    </citation>
    <scope>NUCLEOTIDE SEQUENCE</scope>
</reference>
<comment type="subcellular location">
    <subcellularLocation>
        <location evidence="1">Nucleus</location>
    </subcellularLocation>
</comment>
<reference evidence="7" key="2">
    <citation type="submission" date="2021-12" db="EMBL/GenBank/DDBJ databases">
        <title>Resequencing data analysis of finger millet.</title>
        <authorList>
            <person name="Hatakeyama M."/>
            <person name="Aluri S."/>
            <person name="Balachadran M.T."/>
            <person name="Sivarajan S.R."/>
            <person name="Poveda L."/>
            <person name="Shimizu-Inatsugi R."/>
            <person name="Schlapbach R."/>
            <person name="Sreeman S.M."/>
            <person name="Shimizu K.K."/>
        </authorList>
    </citation>
    <scope>NUCLEOTIDE SEQUENCE</scope>
</reference>
<keyword evidence="3" id="KW-0238">DNA-binding</keyword>
<evidence type="ECO:0000256" key="2">
    <source>
        <dbReference type="ARBA" id="ARBA00023015"/>
    </source>
</evidence>
<evidence type="ECO:0000256" key="3">
    <source>
        <dbReference type="ARBA" id="ARBA00023125"/>
    </source>
</evidence>
<dbReference type="PROSITE" id="PS50863">
    <property type="entry name" value="B3"/>
    <property type="match status" value="1"/>
</dbReference>
<evidence type="ECO:0000313" key="7">
    <source>
        <dbReference type="EMBL" id="GJN24058.1"/>
    </source>
</evidence>
<dbReference type="GO" id="GO:0003677">
    <property type="term" value="F:DNA binding"/>
    <property type="evidence" value="ECO:0007669"/>
    <property type="project" value="UniProtKB-KW"/>
</dbReference>
<keyword evidence="8" id="KW-1185">Reference proteome</keyword>
<dbReference type="GO" id="GO:0005634">
    <property type="term" value="C:nucleus"/>
    <property type="evidence" value="ECO:0007669"/>
    <property type="project" value="UniProtKB-SubCell"/>
</dbReference>
<sequence>MWPMVNCTYRGKQFATCTDHAKSLQSCETIGAETANGNDGGNQHVENEPVTLNTDHPFPCTLNMAATFTWLEESGEDILYENRSQASPKGDYVLSRTSYLSEAQKERVMAFIQEIKPEITVFVSVIGKTSVQLPGPYLGISKEYAFAYFPHESTKVTLQRPGMSKTWNLLFYKRNENGKNLLMGRWLDFVRDNKNHVSSKRVMDEILHESPESVDFDDPTTPPYIVPCRHDLSESEKKVVEEGVRAIRSEVPIYVTVMKNNNAGAAQRWMLELGVRFAGLYLPSGGQTVVLQRLGKRWNTQMVIHNGRRWFLNGGWTKFARDNGLRVGDICLFELKKNERNLTLDVHIIFREQF</sequence>
<feature type="domain" description="TF-B3" evidence="6">
    <location>
        <begin position="254"/>
        <end position="352"/>
    </location>
</feature>